<name>A0ABZ3C2U4_9GAMM</name>
<evidence type="ECO:0000256" key="1">
    <source>
        <dbReference type="ARBA" id="ARBA00001933"/>
    </source>
</evidence>
<evidence type="ECO:0000256" key="4">
    <source>
        <dbReference type="ARBA" id="ARBA00022898"/>
    </source>
</evidence>
<dbReference type="RefSeq" id="WP_026878129.1">
    <property type="nucleotide sequence ID" value="NZ_AZOD01000002.1"/>
</dbReference>
<dbReference type="EMBL" id="CP150637">
    <property type="protein sequence ID" value="WZW87341.1"/>
    <property type="molecule type" value="Genomic_DNA"/>
</dbReference>
<evidence type="ECO:0000256" key="5">
    <source>
        <dbReference type="RuleBase" id="RU362118"/>
    </source>
</evidence>
<comment type="cofactor">
    <cofactor evidence="1 5">
        <name>pyridoxal 5'-phosphate</name>
        <dbReference type="ChEBI" id="CHEBI:597326"/>
    </cofactor>
</comment>
<evidence type="ECO:0000256" key="2">
    <source>
        <dbReference type="ARBA" id="ARBA00009077"/>
    </source>
</evidence>
<comment type="similarity">
    <text evidence="2 5">Belongs to the trans-sulfuration enzymes family.</text>
</comment>
<evidence type="ECO:0000256" key="3">
    <source>
        <dbReference type="ARBA" id="ARBA00022679"/>
    </source>
</evidence>
<gene>
    <name evidence="6" type="ORF">WMO13_08210</name>
</gene>
<dbReference type="PANTHER" id="PTHR43797:SF2">
    <property type="entry name" value="HOMOCYSTEINE_CYSTEINE SYNTHASE"/>
    <property type="match status" value="1"/>
</dbReference>
<protein>
    <submittedName>
        <fullName evidence="6">O-acetylhomoserine aminocarboxypropyltransferase/cysteine synthase family protein</fullName>
    </submittedName>
</protein>
<dbReference type="InterPro" id="IPR015424">
    <property type="entry name" value="PyrdxlP-dep_Trfase"/>
</dbReference>
<dbReference type="SUPFAM" id="SSF53383">
    <property type="entry name" value="PLP-dependent transferases"/>
    <property type="match status" value="1"/>
</dbReference>
<dbReference type="InterPro" id="IPR015421">
    <property type="entry name" value="PyrdxlP-dep_Trfase_major"/>
</dbReference>
<dbReference type="PANTHER" id="PTHR43797">
    <property type="entry name" value="HOMOCYSTEINE/CYSTEINE SYNTHASE"/>
    <property type="match status" value="1"/>
</dbReference>
<dbReference type="Gene3D" id="3.90.1150.10">
    <property type="entry name" value="Aspartate Aminotransferase, domain 1"/>
    <property type="match status" value="1"/>
</dbReference>
<dbReference type="InterPro" id="IPR006235">
    <property type="entry name" value="OAc-hSer/O-AcSer_sulfhydrylase"/>
</dbReference>
<dbReference type="PIRSF" id="PIRSF001434">
    <property type="entry name" value="CGS"/>
    <property type="match status" value="1"/>
</dbReference>
<evidence type="ECO:0000313" key="6">
    <source>
        <dbReference type="EMBL" id="WZW87341.1"/>
    </source>
</evidence>
<dbReference type="InterPro" id="IPR000277">
    <property type="entry name" value="Cys/Met-Metab_PyrdxlP-dep_enz"/>
</dbReference>
<dbReference type="NCBIfam" id="TIGR01326">
    <property type="entry name" value="OAH_OAS_sulfhy"/>
    <property type="match status" value="1"/>
</dbReference>
<dbReference type="Gene3D" id="3.40.640.10">
    <property type="entry name" value="Type I PLP-dependent aspartate aminotransferase-like (Major domain)"/>
    <property type="match status" value="1"/>
</dbReference>
<dbReference type="CDD" id="cd00614">
    <property type="entry name" value="CGS_like"/>
    <property type="match status" value="1"/>
</dbReference>
<dbReference type="InterPro" id="IPR015422">
    <property type="entry name" value="PyrdxlP-dep_Trfase_small"/>
</dbReference>
<accession>A0ABZ3C2U4</accession>
<sequence length="430" mass="46884">MTTSNWSFDTLQLHGGQTVDETRSRAVPIYQTSSYVFDDSQHAADLFGLAKPGNIYTRIMNPTTDVLEKRVAALEGGVGGLATSSGMAAILYSVLNVATPGDEIITLSTIYGGTYTLFNNRLQSQFGIKVHFIEPEDFTALEAAINEKTKAIFFESIGNPDINIPDIEQIVAIAQKYKIITIVDNTFGTPYLINLKRYGINVVVHSLTKYIGGHGTSIGGAIVDNGNFNFKDNPRYPGFNTPDAAYHGLQYADLGEQAYILKARVELLRDTGACISPFNAFLILLGLETLSLRVERMTESALKIAQYLQNHPAVAWVKHPGLEGNPYHDRAQQYFPKGVGAIFTFGVKGGKDASIRFIDSLKIFSLLANVADAKSLVIHPAGTTHSQLDEEGLKKAGVLPELIRLSIGLEDVNDLIADIDQALAKSQRSE</sequence>
<dbReference type="Proteomes" id="UP001449178">
    <property type="component" value="Chromosome"/>
</dbReference>
<proteinExistence type="inferred from homology"/>
<reference evidence="6 7" key="1">
    <citation type="submission" date="2024-03" db="EMBL/GenBank/DDBJ databases">
        <title>Complete Genome Sequence and Annotation of Ignatzschineria larvae DSM 13226.</title>
        <authorList>
            <person name="Cantrell E."/>
            <person name="Burcham Z.M."/>
        </authorList>
    </citation>
    <scope>NUCLEOTIDE SEQUENCE [LARGE SCALE GENOMIC DNA]</scope>
    <source>
        <strain evidence="6 7">DSM 13226</strain>
    </source>
</reference>
<keyword evidence="7" id="KW-1185">Reference proteome</keyword>
<keyword evidence="3" id="KW-0808">Transferase</keyword>
<evidence type="ECO:0000313" key="7">
    <source>
        <dbReference type="Proteomes" id="UP001449178"/>
    </source>
</evidence>
<dbReference type="Pfam" id="PF01053">
    <property type="entry name" value="Cys_Met_Meta_PP"/>
    <property type="match status" value="1"/>
</dbReference>
<keyword evidence="4 5" id="KW-0663">Pyridoxal phosphate</keyword>
<organism evidence="6 7">
    <name type="scientific">Ignatzschineria larvae DSM 13226</name>
    <dbReference type="NCBI Taxonomy" id="1111732"/>
    <lineage>
        <taxon>Bacteria</taxon>
        <taxon>Pseudomonadati</taxon>
        <taxon>Pseudomonadota</taxon>
        <taxon>Gammaproteobacteria</taxon>
        <taxon>Cardiobacteriales</taxon>
        <taxon>Ignatzschineriaceae</taxon>
        <taxon>Ignatzschineria</taxon>
    </lineage>
</organism>